<evidence type="ECO:0000256" key="2">
    <source>
        <dbReference type="ARBA" id="ARBA00005854"/>
    </source>
</evidence>
<dbReference type="InterPro" id="IPR029753">
    <property type="entry name" value="D-isomer_DH_CS"/>
</dbReference>
<dbReference type="SUPFAM" id="SSF52283">
    <property type="entry name" value="Formate/glycerate dehydrogenase catalytic domain-like"/>
    <property type="match status" value="1"/>
</dbReference>
<dbReference type="CDD" id="cd04902">
    <property type="entry name" value="ACT_3PGDH-xct"/>
    <property type="match status" value="1"/>
</dbReference>
<dbReference type="InterPro" id="IPR036291">
    <property type="entry name" value="NAD(P)-bd_dom_sf"/>
</dbReference>
<dbReference type="RefSeq" id="WP_116568072.1">
    <property type="nucleotide sequence ID" value="NZ_QDKP01000040.1"/>
</dbReference>
<dbReference type="SUPFAM" id="SSF143548">
    <property type="entry name" value="Serine metabolism enzymes domain"/>
    <property type="match status" value="1"/>
</dbReference>
<dbReference type="UniPathway" id="UPA00135">
    <property type="reaction ID" value="UER00196"/>
</dbReference>
<evidence type="ECO:0000259" key="9">
    <source>
        <dbReference type="Pfam" id="PF19304"/>
    </source>
</evidence>
<dbReference type="NCBIfam" id="TIGR01327">
    <property type="entry name" value="PGDH"/>
    <property type="match status" value="1"/>
</dbReference>
<keyword evidence="4 6" id="KW-0520">NAD</keyword>
<dbReference type="InterPro" id="IPR045865">
    <property type="entry name" value="ACT-like_dom_sf"/>
</dbReference>
<name>A0A2T9JDG7_9CAUL</name>
<dbReference type="SUPFAM" id="SSF51735">
    <property type="entry name" value="NAD(P)-binding Rossmann-fold domains"/>
    <property type="match status" value="1"/>
</dbReference>
<dbReference type="Pfam" id="PF19304">
    <property type="entry name" value="PGDH_inter"/>
    <property type="match status" value="1"/>
</dbReference>
<dbReference type="FunFam" id="3.30.70.260:FF:000008">
    <property type="entry name" value="D-3-phosphoglycerate dehydrogenase, chloroplastic"/>
    <property type="match status" value="1"/>
</dbReference>
<dbReference type="FunFam" id="3.40.50.720:FF:000021">
    <property type="entry name" value="D-3-phosphoglycerate dehydrogenase"/>
    <property type="match status" value="1"/>
</dbReference>
<dbReference type="FunFam" id="3.30.1330.90:FF:000003">
    <property type="entry name" value="D-3-phosphoglycerate dehydrogenase"/>
    <property type="match status" value="1"/>
</dbReference>
<evidence type="ECO:0000259" key="8">
    <source>
        <dbReference type="Pfam" id="PF02826"/>
    </source>
</evidence>
<dbReference type="InterPro" id="IPR006236">
    <property type="entry name" value="PGDH"/>
</dbReference>
<keyword evidence="6" id="KW-0028">Amino-acid biosynthesis</keyword>
<dbReference type="Proteomes" id="UP000244913">
    <property type="component" value="Unassembled WGS sequence"/>
</dbReference>
<comment type="pathway">
    <text evidence="1 6">Amino-acid biosynthesis; L-serine biosynthesis; L-serine from 3-phospho-D-glycerate: step 1/3.</text>
</comment>
<feature type="domain" description="D-3-phosphoglycerate dehydrogenase ASB" evidence="9">
    <location>
        <begin position="324"/>
        <end position="441"/>
    </location>
</feature>
<gene>
    <name evidence="10" type="ORF">DDF65_13710</name>
</gene>
<dbReference type="Pfam" id="PF02826">
    <property type="entry name" value="2-Hacid_dh_C"/>
    <property type="match status" value="1"/>
</dbReference>
<comment type="similarity">
    <text evidence="2 6">Belongs to the D-isomer specific 2-hydroxyacid dehydrogenase family.</text>
</comment>
<dbReference type="EMBL" id="QDKP01000040">
    <property type="protein sequence ID" value="PVM80980.1"/>
    <property type="molecule type" value="Genomic_DNA"/>
</dbReference>
<dbReference type="Gene3D" id="3.30.70.260">
    <property type="match status" value="1"/>
</dbReference>
<keyword evidence="3 6" id="KW-0560">Oxidoreductase</keyword>
<dbReference type="PROSITE" id="PS00671">
    <property type="entry name" value="D_2_HYDROXYACID_DH_3"/>
    <property type="match status" value="1"/>
</dbReference>
<comment type="catalytic activity">
    <reaction evidence="5 6">
        <text>(2R)-3-phosphoglycerate + NAD(+) = 3-phosphooxypyruvate + NADH + H(+)</text>
        <dbReference type="Rhea" id="RHEA:12641"/>
        <dbReference type="ChEBI" id="CHEBI:15378"/>
        <dbReference type="ChEBI" id="CHEBI:18110"/>
        <dbReference type="ChEBI" id="CHEBI:57540"/>
        <dbReference type="ChEBI" id="CHEBI:57945"/>
        <dbReference type="ChEBI" id="CHEBI:58272"/>
        <dbReference type="EC" id="1.1.1.95"/>
    </reaction>
</comment>
<accession>A0A2T9JDG7</accession>
<dbReference type="InterPro" id="IPR006140">
    <property type="entry name" value="D-isomer_DH_NAD-bd"/>
</dbReference>
<dbReference type="PANTHER" id="PTHR42938:SF47">
    <property type="entry name" value="HYDROXYPYRUVATE REDUCTASE"/>
    <property type="match status" value="1"/>
</dbReference>
<evidence type="ECO:0000256" key="6">
    <source>
        <dbReference type="RuleBase" id="RU363003"/>
    </source>
</evidence>
<dbReference type="InterPro" id="IPR029009">
    <property type="entry name" value="ASB_dom_sf"/>
</dbReference>
<evidence type="ECO:0000259" key="7">
    <source>
        <dbReference type="Pfam" id="PF00389"/>
    </source>
</evidence>
<reference evidence="10 11" key="1">
    <citation type="submission" date="2018-04" db="EMBL/GenBank/DDBJ databases">
        <title>The genome sequence of Caulobacter sp. 736.</title>
        <authorList>
            <person name="Gao J."/>
            <person name="Sun J."/>
        </authorList>
    </citation>
    <scope>NUCLEOTIDE SEQUENCE [LARGE SCALE GENOMIC DNA]</scope>
    <source>
        <strain evidence="10 11">736</strain>
    </source>
</reference>
<dbReference type="Gene3D" id="3.40.50.720">
    <property type="entry name" value="NAD(P)-binding Rossmann-like Domain"/>
    <property type="match status" value="2"/>
</dbReference>
<dbReference type="GO" id="GO:0004617">
    <property type="term" value="F:phosphoglycerate dehydrogenase activity"/>
    <property type="evidence" value="ECO:0007669"/>
    <property type="project" value="UniProtKB-UniRule"/>
</dbReference>
<dbReference type="GO" id="GO:0006564">
    <property type="term" value="P:L-serine biosynthetic process"/>
    <property type="evidence" value="ECO:0007669"/>
    <property type="project" value="UniProtKB-UniRule"/>
</dbReference>
<dbReference type="Pfam" id="PF00389">
    <property type="entry name" value="2-Hacid_dh"/>
    <property type="match status" value="1"/>
</dbReference>
<dbReference type="Gene3D" id="3.30.1330.90">
    <property type="entry name" value="D-3-phosphoglycerate dehydrogenase, domain 3"/>
    <property type="match status" value="1"/>
</dbReference>
<proteinExistence type="inferred from homology"/>
<evidence type="ECO:0000313" key="10">
    <source>
        <dbReference type="EMBL" id="PVM80980.1"/>
    </source>
</evidence>
<evidence type="ECO:0000313" key="11">
    <source>
        <dbReference type="Proteomes" id="UP000244913"/>
    </source>
</evidence>
<organism evidence="10 11">
    <name type="scientific">Caulobacter radicis</name>
    <dbReference type="NCBI Taxonomy" id="2172650"/>
    <lineage>
        <taxon>Bacteria</taxon>
        <taxon>Pseudomonadati</taxon>
        <taxon>Pseudomonadota</taxon>
        <taxon>Alphaproteobacteria</taxon>
        <taxon>Caulobacterales</taxon>
        <taxon>Caulobacteraceae</taxon>
        <taxon>Caulobacter</taxon>
    </lineage>
</organism>
<comment type="caution">
    <text evidence="10">The sequence shown here is derived from an EMBL/GenBank/DDBJ whole genome shotgun (WGS) entry which is preliminary data.</text>
</comment>
<dbReference type="CDD" id="cd12173">
    <property type="entry name" value="PGDH_4"/>
    <property type="match status" value="1"/>
</dbReference>
<dbReference type="InterPro" id="IPR045626">
    <property type="entry name" value="PGDH_ASB_dom"/>
</dbReference>
<protein>
    <recommendedName>
        <fullName evidence="6">D-3-phosphoglycerate dehydrogenase</fullName>
        <ecNumber evidence="6">1.1.1.95</ecNumber>
    </recommendedName>
</protein>
<sequence>MAPRVLIADKLSPAAVDIFKNRGLDFDIKVGLSKDELIAVIGDYDGIAIRSGAKLDKDVIAAADKLQVIARAGIGVDNVDIPAATAKGIVVMNTPFGNSITTAEHAIAMMFALARQIPAADASTQAGKWEKNRFMGVELYAKTLGLIGAGNIGGIVADRALGLKMKVVAYDPFLSPERAIEMGVEKVELEELLARADVITLHTPLTDKTRNILSAENLAKTKKGVLIVNCARGGLVDEAALRKLLDEGHVSGAAFDVFVTEPAKENPLFGSDKVVATPHLGASTSEAQENVALQVAEQVSDYLLTGAVTNALNSPSVSAEEAPKLKPFVALAEKIGALAGQMVDFGIKAIDIAFEGEVSNLNVKPLTSAALAGVLKPMLAEINMVSAPAVAKERGVTVSESRQEKSPTYDSLLRVTITTEKGKRAFAGTVIAGAPRVIEVKGMELDAGFSPAMLYINNLDKPGFIGALGMLLGEAGVNIATFNLGRVSADEDAIALVGVDQAPSEELLAKIQALPHVKEARALTF</sequence>
<evidence type="ECO:0000256" key="5">
    <source>
        <dbReference type="ARBA" id="ARBA00048731"/>
    </source>
</evidence>
<dbReference type="PROSITE" id="PS00670">
    <property type="entry name" value="D_2_HYDROXYACID_DH_2"/>
    <property type="match status" value="1"/>
</dbReference>
<evidence type="ECO:0000256" key="3">
    <source>
        <dbReference type="ARBA" id="ARBA00023002"/>
    </source>
</evidence>
<dbReference type="InterPro" id="IPR006139">
    <property type="entry name" value="D-isomer_2_OHA_DH_cat_dom"/>
</dbReference>
<feature type="domain" description="D-isomer specific 2-hydroxyacid dehydrogenase NAD-binding" evidence="8">
    <location>
        <begin position="107"/>
        <end position="281"/>
    </location>
</feature>
<keyword evidence="11" id="KW-1185">Reference proteome</keyword>
<keyword evidence="6" id="KW-0718">Serine biosynthesis</keyword>
<evidence type="ECO:0000256" key="1">
    <source>
        <dbReference type="ARBA" id="ARBA00005216"/>
    </source>
</evidence>
<dbReference type="SUPFAM" id="SSF55021">
    <property type="entry name" value="ACT-like"/>
    <property type="match status" value="1"/>
</dbReference>
<feature type="domain" description="D-isomer specific 2-hydroxyacid dehydrogenase catalytic" evidence="7">
    <location>
        <begin position="5"/>
        <end position="313"/>
    </location>
</feature>
<dbReference type="AlphaFoldDB" id="A0A2T9JDG7"/>
<dbReference type="PANTHER" id="PTHR42938">
    <property type="entry name" value="FORMATE DEHYDROGENASE 1"/>
    <property type="match status" value="1"/>
</dbReference>
<evidence type="ECO:0000256" key="4">
    <source>
        <dbReference type="ARBA" id="ARBA00023027"/>
    </source>
</evidence>
<dbReference type="GO" id="GO:0051287">
    <property type="term" value="F:NAD binding"/>
    <property type="evidence" value="ECO:0007669"/>
    <property type="project" value="UniProtKB-UniRule"/>
</dbReference>
<dbReference type="EC" id="1.1.1.95" evidence="6"/>